<dbReference type="PROSITE" id="PS01124">
    <property type="entry name" value="HTH_ARAC_FAMILY_2"/>
    <property type="match status" value="1"/>
</dbReference>
<keyword evidence="3" id="KW-0804">Transcription</keyword>
<dbReference type="InterPro" id="IPR019734">
    <property type="entry name" value="TPR_rpt"/>
</dbReference>
<evidence type="ECO:0000256" key="3">
    <source>
        <dbReference type="ARBA" id="ARBA00023163"/>
    </source>
</evidence>
<dbReference type="InterPro" id="IPR011990">
    <property type="entry name" value="TPR-like_helical_dom_sf"/>
</dbReference>
<evidence type="ECO:0000259" key="7">
    <source>
        <dbReference type="PROSITE" id="PS01124"/>
    </source>
</evidence>
<dbReference type="SUPFAM" id="SSF46689">
    <property type="entry name" value="Homeodomain-like"/>
    <property type="match status" value="1"/>
</dbReference>
<keyword evidence="6" id="KW-0472">Membrane</keyword>
<evidence type="ECO:0000256" key="6">
    <source>
        <dbReference type="SAM" id="Phobius"/>
    </source>
</evidence>
<dbReference type="Gene3D" id="1.10.10.60">
    <property type="entry name" value="Homeodomain-like"/>
    <property type="match status" value="2"/>
</dbReference>
<keyword evidence="6" id="KW-1133">Transmembrane helix</keyword>
<protein>
    <submittedName>
        <fullName evidence="8">Helix-turn-helix domain-containing protein</fullName>
    </submittedName>
</protein>
<name>A0A848N469_9FLAO</name>
<feature type="repeat" description="TPR" evidence="4">
    <location>
        <begin position="277"/>
        <end position="310"/>
    </location>
</feature>
<dbReference type="AlphaFoldDB" id="A0A848N469"/>
<dbReference type="Proteomes" id="UP000548067">
    <property type="component" value="Unassembled WGS sequence"/>
</dbReference>
<organism evidence="8 9">
    <name type="scientific">Chryseobacterium aquaticum</name>
    <dbReference type="NCBI Taxonomy" id="452084"/>
    <lineage>
        <taxon>Bacteria</taxon>
        <taxon>Pseudomonadati</taxon>
        <taxon>Bacteroidota</taxon>
        <taxon>Flavobacteriia</taxon>
        <taxon>Flavobacteriales</taxon>
        <taxon>Weeksellaceae</taxon>
        <taxon>Chryseobacterium group</taxon>
        <taxon>Chryseobacterium</taxon>
    </lineage>
</organism>
<accession>A0A848N469</accession>
<feature type="coiled-coil region" evidence="5">
    <location>
        <begin position="460"/>
        <end position="487"/>
    </location>
</feature>
<dbReference type="PANTHER" id="PTHR43280:SF2">
    <property type="entry name" value="HTH-TYPE TRANSCRIPTIONAL REGULATOR EXSA"/>
    <property type="match status" value="1"/>
</dbReference>
<sequence length="585" mass="68690">MKHFFKLFIFFVFQSFCFSQSIKDFRIPDSLKNKNFEELVNSYDKTLQTDNRKAEYYANVILHKAKQEKKRDLLYDGYYKIARAIGLQSRNGHPYADSLLAITQNVNNKDYPANAYIIKGVLLYNEGRFMEALNYYTKAQNLAKNKNEEQIFYIKKTIAILKTATGEHQEATALFLEYYQYQKKKIESNQPDPKSYIAAIFSLANSYAKNREYHKSKELAQIGLAESKKYKTFSNNNFLQLIIGIDDYYLKNHPSSLRKLESLEFLFIKSQDYSNLSILYYYIGKIHYDTGKSSKAIEYFKKSDSVSFSKNEFNPIKRDGYEILIDYYKKTGDKQNQLKYIDKLIYTDSIINTTTRNLSKEIFKKYDTPILLEEKEKLISDLDAKNTTLYWILGLGVLALLGSFYFLYRYKKTIQRYKKQASLLTEKQTKIDDKIGTIEKEVEICNELKEKEIKIEQPKNNALDQKLQNLQKKIHYFEKEKLFLRKNITLDSLAKDLGTNRDYLSKSVNELKGKNFSQYLNELRIQYIIEELKSNEKIRKYTVVAIANEIGYNSSESFANAFRKITGTLPSYYIKALEQQNVNSD</sequence>
<keyword evidence="4" id="KW-0802">TPR repeat</keyword>
<feature type="domain" description="HTH araC/xylS-type" evidence="7">
    <location>
        <begin position="472"/>
        <end position="576"/>
    </location>
</feature>
<dbReference type="Pfam" id="PF12833">
    <property type="entry name" value="HTH_18"/>
    <property type="match status" value="1"/>
</dbReference>
<gene>
    <name evidence="8" type="ORF">HIO71_05025</name>
</gene>
<dbReference type="PANTHER" id="PTHR43280">
    <property type="entry name" value="ARAC-FAMILY TRANSCRIPTIONAL REGULATOR"/>
    <property type="match status" value="1"/>
</dbReference>
<dbReference type="PROSITE" id="PS50005">
    <property type="entry name" value="TPR"/>
    <property type="match status" value="2"/>
</dbReference>
<evidence type="ECO:0000256" key="2">
    <source>
        <dbReference type="ARBA" id="ARBA00023125"/>
    </source>
</evidence>
<keyword evidence="6" id="KW-0812">Transmembrane</keyword>
<keyword evidence="5" id="KW-0175">Coiled coil</keyword>
<evidence type="ECO:0000313" key="8">
    <source>
        <dbReference type="EMBL" id="NMR33568.1"/>
    </source>
</evidence>
<dbReference type="GO" id="GO:0003700">
    <property type="term" value="F:DNA-binding transcription factor activity"/>
    <property type="evidence" value="ECO:0007669"/>
    <property type="project" value="InterPro"/>
</dbReference>
<comment type="caution">
    <text evidence="8">The sequence shown here is derived from an EMBL/GenBank/DDBJ whole genome shotgun (WGS) entry which is preliminary data.</text>
</comment>
<dbReference type="InterPro" id="IPR018060">
    <property type="entry name" value="HTH_AraC"/>
</dbReference>
<evidence type="ECO:0000256" key="4">
    <source>
        <dbReference type="PROSITE-ProRule" id="PRU00339"/>
    </source>
</evidence>
<evidence type="ECO:0000313" key="9">
    <source>
        <dbReference type="Proteomes" id="UP000548067"/>
    </source>
</evidence>
<dbReference type="InterPro" id="IPR009057">
    <property type="entry name" value="Homeodomain-like_sf"/>
</dbReference>
<dbReference type="SMART" id="SM00342">
    <property type="entry name" value="HTH_ARAC"/>
    <property type="match status" value="1"/>
</dbReference>
<feature type="repeat" description="TPR" evidence="4">
    <location>
        <begin position="113"/>
        <end position="146"/>
    </location>
</feature>
<evidence type="ECO:0000256" key="5">
    <source>
        <dbReference type="SAM" id="Coils"/>
    </source>
</evidence>
<dbReference type="SUPFAM" id="SSF48452">
    <property type="entry name" value="TPR-like"/>
    <property type="match status" value="1"/>
</dbReference>
<dbReference type="GO" id="GO:0043565">
    <property type="term" value="F:sequence-specific DNA binding"/>
    <property type="evidence" value="ECO:0007669"/>
    <property type="project" value="InterPro"/>
</dbReference>
<dbReference type="Gene3D" id="1.25.40.10">
    <property type="entry name" value="Tetratricopeptide repeat domain"/>
    <property type="match status" value="2"/>
</dbReference>
<dbReference type="RefSeq" id="WP_169320589.1">
    <property type="nucleotide sequence ID" value="NZ_JABCJF010000002.1"/>
</dbReference>
<proteinExistence type="predicted"/>
<dbReference type="SMART" id="SM00028">
    <property type="entry name" value="TPR"/>
    <property type="match status" value="3"/>
</dbReference>
<feature type="transmembrane region" description="Helical" evidence="6">
    <location>
        <begin position="389"/>
        <end position="408"/>
    </location>
</feature>
<evidence type="ECO:0000256" key="1">
    <source>
        <dbReference type="ARBA" id="ARBA00023015"/>
    </source>
</evidence>
<reference evidence="8 9" key="1">
    <citation type="submission" date="2020-04" db="EMBL/GenBank/DDBJ databases">
        <title>Genome analysis and antimicrobial resistance characteristics of Chryseobacterium aquaticum isolated from farmed salmonids.</title>
        <authorList>
            <person name="Saticioglu I.B."/>
            <person name="Duman M."/>
            <person name="Altun S."/>
        </authorList>
    </citation>
    <scope>NUCLEOTIDE SEQUENCE [LARGE SCALE GENOMIC DNA]</scope>
    <source>
        <strain evidence="8 9">C-174</strain>
    </source>
</reference>
<keyword evidence="1" id="KW-0805">Transcription regulation</keyword>
<dbReference type="EMBL" id="JABCJF010000002">
    <property type="protein sequence ID" value="NMR33568.1"/>
    <property type="molecule type" value="Genomic_DNA"/>
</dbReference>
<keyword evidence="2" id="KW-0238">DNA-binding</keyword>